<dbReference type="PANTHER" id="PTHR42896">
    <property type="entry name" value="XYLULOSE-1,5-BISPHOSPHATE (XUBP) PHOSPHATASE"/>
    <property type="match status" value="1"/>
</dbReference>
<dbReference type="InterPro" id="IPR023198">
    <property type="entry name" value="PGP-like_dom2"/>
</dbReference>
<dbReference type="GO" id="GO:0016787">
    <property type="term" value="F:hydrolase activity"/>
    <property type="evidence" value="ECO:0007669"/>
    <property type="project" value="InterPro"/>
</dbReference>
<reference evidence="2" key="2">
    <citation type="submission" date="2020-11" db="EMBL/GenBank/DDBJ databases">
        <authorList>
            <person name="Cecchin M."/>
            <person name="Marcolungo L."/>
            <person name="Rossato M."/>
            <person name="Girolomoni L."/>
            <person name="Cosentino E."/>
            <person name="Cuine S."/>
            <person name="Li-Beisson Y."/>
            <person name="Delledonne M."/>
            <person name="Ballottari M."/>
        </authorList>
    </citation>
    <scope>NUCLEOTIDE SEQUENCE</scope>
    <source>
        <strain evidence="2">211/11P</strain>
        <tissue evidence="2">Whole cell</tissue>
    </source>
</reference>
<organism evidence="2 3">
    <name type="scientific">Chlorella vulgaris</name>
    <name type="common">Green alga</name>
    <dbReference type="NCBI Taxonomy" id="3077"/>
    <lineage>
        <taxon>Eukaryota</taxon>
        <taxon>Viridiplantae</taxon>
        <taxon>Chlorophyta</taxon>
        <taxon>core chlorophytes</taxon>
        <taxon>Trebouxiophyceae</taxon>
        <taxon>Chlorellales</taxon>
        <taxon>Chlorellaceae</taxon>
        <taxon>Chlorella clade</taxon>
        <taxon>Chlorella</taxon>
    </lineage>
</organism>
<reference evidence="2" key="1">
    <citation type="journal article" date="2019" name="Plant J.">
        <title>Chlorella vulgaris genome assembly and annotation reveals the molecular basis for metabolic acclimation to high light conditions.</title>
        <authorList>
            <person name="Cecchin M."/>
            <person name="Marcolungo L."/>
            <person name="Rossato M."/>
            <person name="Girolomoni L."/>
            <person name="Cosentino E."/>
            <person name="Cuine S."/>
            <person name="Li-Beisson Y."/>
            <person name="Delledonne M."/>
            <person name="Ballottari M."/>
        </authorList>
    </citation>
    <scope>NUCLEOTIDE SEQUENCE</scope>
    <source>
        <strain evidence="2">211/11P</strain>
    </source>
</reference>
<dbReference type="InterPro" id="IPR023214">
    <property type="entry name" value="HAD_sf"/>
</dbReference>
<dbReference type="EMBL" id="SIDB01000004">
    <property type="protein sequence ID" value="KAI3433778.1"/>
    <property type="molecule type" value="Genomic_DNA"/>
</dbReference>
<keyword evidence="3" id="KW-1185">Reference proteome</keyword>
<gene>
    <name evidence="2" type="ORF">D9Q98_003583</name>
</gene>
<dbReference type="Gene3D" id="3.40.50.1000">
    <property type="entry name" value="HAD superfamily/HAD-like"/>
    <property type="match status" value="1"/>
</dbReference>
<dbReference type="AlphaFoldDB" id="A0A9D4TTG2"/>
<dbReference type="InterPro" id="IPR044999">
    <property type="entry name" value="CbbY-like"/>
</dbReference>
<comment type="caution">
    <text evidence="2">The sequence shown here is derived from an EMBL/GenBank/DDBJ whole genome shotgun (WGS) entry which is preliminary data.</text>
</comment>
<dbReference type="Proteomes" id="UP001055712">
    <property type="component" value="Unassembled WGS sequence"/>
</dbReference>
<accession>A0A9D4TTG2</accession>
<evidence type="ECO:0008006" key="4">
    <source>
        <dbReference type="Google" id="ProtNLM"/>
    </source>
</evidence>
<proteinExistence type="predicted"/>
<dbReference type="Gene3D" id="1.10.150.240">
    <property type="entry name" value="Putative phosphatase, domain 2"/>
    <property type="match status" value="1"/>
</dbReference>
<evidence type="ECO:0000313" key="3">
    <source>
        <dbReference type="Proteomes" id="UP001055712"/>
    </source>
</evidence>
<evidence type="ECO:0000313" key="2">
    <source>
        <dbReference type="EMBL" id="KAI3433778.1"/>
    </source>
</evidence>
<evidence type="ECO:0000256" key="1">
    <source>
        <dbReference type="SAM" id="MobiDB-lite"/>
    </source>
</evidence>
<feature type="region of interest" description="Disordered" evidence="1">
    <location>
        <begin position="220"/>
        <end position="241"/>
    </location>
</feature>
<dbReference type="OrthoDB" id="545219at2759"/>
<protein>
    <recommendedName>
        <fullName evidence="4">Haloacid dehalogenase-like hydrolase domain-containing protein</fullName>
    </recommendedName>
</protein>
<sequence>MSALTRASPAACTRSQRISHIAQHPYCSRAATAALIGQRQRRHHAEASEGGGGAPLGLIIECDGALVDAHVEGHRVAFNRAFTEIGHDCTSWNAAVFYDLMRLGDGTGEGLIAAYYGIAGWPMMLASSERGMFLKKVHALKVGILREMTAKGEVPLRTGAAAFLDDALADGAQIAVVAATASVPEDGLVSSAMMNLGPNRAFQLRVVSMGAGSGSVAFGGEGGDGAAAPPPGGSQSGDELPGASFETQVAAAQAKAKGQAAREFVRVYNLQQASGLGVQVDPKMMAAAERAGLITPQFMSALATTLGTGLSSTMVVGGGHTILEAGKSAGLLSLAIPPSVAKRGGFAAADAMFDGYGAGGGLTWRKAKLLLEKKQRLEGGATA</sequence>
<name>A0A9D4TTG2_CHLVU</name>
<dbReference type="PANTHER" id="PTHR42896:SF2">
    <property type="entry name" value="CBBY-LIKE PROTEIN"/>
    <property type="match status" value="1"/>
</dbReference>